<evidence type="ECO:0000256" key="2">
    <source>
        <dbReference type="ARBA" id="ARBA00022723"/>
    </source>
</evidence>
<dbReference type="GO" id="GO:0020037">
    <property type="term" value="F:heme binding"/>
    <property type="evidence" value="ECO:0007669"/>
    <property type="project" value="InterPro"/>
</dbReference>
<dbReference type="Proteomes" id="UP000796880">
    <property type="component" value="Unassembled WGS sequence"/>
</dbReference>
<dbReference type="GO" id="GO:0016705">
    <property type="term" value="F:oxidoreductase activity, acting on paired donors, with incorporation or reduction of molecular oxygen"/>
    <property type="evidence" value="ECO:0007669"/>
    <property type="project" value="InterPro"/>
</dbReference>
<evidence type="ECO:0000256" key="3">
    <source>
        <dbReference type="ARBA" id="ARBA00023004"/>
    </source>
</evidence>
<protein>
    <submittedName>
        <fullName evidence="4">Uncharacterized protein</fullName>
    </submittedName>
</protein>
<dbReference type="Pfam" id="PF00067">
    <property type="entry name" value="p450"/>
    <property type="match status" value="1"/>
</dbReference>
<dbReference type="EMBL" id="VOIH02000009">
    <property type="protein sequence ID" value="KAF3438701.1"/>
    <property type="molecule type" value="Genomic_DNA"/>
</dbReference>
<keyword evidence="5" id="KW-1185">Reference proteome</keyword>
<dbReference type="SUPFAM" id="SSF48264">
    <property type="entry name" value="Cytochrome P450"/>
    <property type="match status" value="1"/>
</dbReference>
<dbReference type="InterPro" id="IPR001128">
    <property type="entry name" value="Cyt_P450"/>
</dbReference>
<comment type="caution">
    <text evidence="4">The sequence shown here is derived from an EMBL/GenBank/DDBJ whole genome shotgun (WGS) entry which is preliminary data.</text>
</comment>
<sequence length="113" mass="13153">MLLRLGQVATIIVSPADMVREIIKNHDIAFSNRPKTTVIGFLFTWSKDMAFTSYGMYWRQTRKICVVELLSLKRVQEFHYHSTRQCLGVLLASVKMVLEYVAFVVEPQTYITY</sequence>
<evidence type="ECO:0000313" key="4">
    <source>
        <dbReference type="EMBL" id="KAF3438701.1"/>
    </source>
</evidence>
<dbReference type="PANTHER" id="PTHR47955">
    <property type="entry name" value="CYTOCHROME P450 FAMILY 71 PROTEIN"/>
    <property type="match status" value="1"/>
</dbReference>
<comment type="similarity">
    <text evidence="1">Belongs to the cytochrome P450 family.</text>
</comment>
<reference evidence="4" key="1">
    <citation type="submission" date="2020-03" db="EMBL/GenBank/DDBJ databases">
        <title>A high-quality chromosome-level genome assembly of a woody plant with both climbing and erect habits, Rhamnella rubrinervis.</title>
        <authorList>
            <person name="Lu Z."/>
            <person name="Yang Y."/>
            <person name="Zhu X."/>
            <person name="Sun Y."/>
        </authorList>
    </citation>
    <scope>NUCLEOTIDE SEQUENCE</scope>
    <source>
        <strain evidence="4">BYM</strain>
        <tissue evidence="4">Leaf</tissue>
    </source>
</reference>
<dbReference type="PANTHER" id="PTHR47955:SF15">
    <property type="entry name" value="CYTOCHROME P450 71A2-LIKE"/>
    <property type="match status" value="1"/>
</dbReference>
<accession>A0A8K0GV35</accession>
<proteinExistence type="inferred from homology"/>
<name>A0A8K0GV35_9ROSA</name>
<evidence type="ECO:0000256" key="1">
    <source>
        <dbReference type="ARBA" id="ARBA00010617"/>
    </source>
</evidence>
<keyword evidence="2" id="KW-0479">Metal-binding</keyword>
<dbReference type="OrthoDB" id="2789670at2759"/>
<evidence type="ECO:0000313" key="5">
    <source>
        <dbReference type="Proteomes" id="UP000796880"/>
    </source>
</evidence>
<keyword evidence="3" id="KW-0408">Iron</keyword>
<dbReference type="AlphaFoldDB" id="A0A8K0GV35"/>
<organism evidence="4 5">
    <name type="scientific">Rhamnella rubrinervis</name>
    <dbReference type="NCBI Taxonomy" id="2594499"/>
    <lineage>
        <taxon>Eukaryota</taxon>
        <taxon>Viridiplantae</taxon>
        <taxon>Streptophyta</taxon>
        <taxon>Embryophyta</taxon>
        <taxon>Tracheophyta</taxon>
        <taxon>Spermatophyta</taxon>
        <taxon>Magnoliopsida</taxon>
        <taxon>eudicotyledons</taxon>
        <taxon>Gunneridae</taxon>
        <taxon>Pentapetalae</taxon>
        <taxon>rosids</taxon>
        <taxon>fabids</taxon>
        <taxon>Rosales</taxon>
        <taxon>Rhamnaceae</taxon>
        <taxon>rhamnoid group</taxon>
        <taxon>Rhamneae</taxon>
        <taxon>Rhamnella</taxon>
    </lineage>
</organism>
<dbReference type="GO" id="GO:0004497">
    <property type="term" value="F:monooxygenase activity"/>
    <property type="evidence" value="ECO:0007669"/>
    <property type="project" value="InterPro"/>
</dbReference>
<dbReference type="Gene3D" id="1.10.630.10">
    <property type="entry name" value="Cytochrome P450"/>
    <property type="match status" value="1"/>
</dbReference>
<dbReference type="GO" id="GO:0005506">
    <property type="term" value="F:iron ion binding"/>
    <property type="evidence" value="ECO:0007669"/>
    <property type="project" value="InterPro"/>
</dbReference>
<gene>
    <name evidence="4" type="ORF">FNV43_RR21465</name>
</gene>
<dbReference type="InterPro" id="IPR036396">
    <property type="entry name" value="Cyt_P450_sf"/>
</dbReference>